<evidence type="ECO:0000313" key="1">
    <source>
        <dbReference type="EMBL" id="EOL50558.1"/>
    </source>
</evidence>
<sequence length="79" mass="7807">MVSSSKNKSKIQETLFSTNNFSSFRKHGFDSVSFSATSISLSKGNSNGGGGGGGGGGGCCCCCCCCCGSGSATLEEIGK</sequence>
<organism evidence="1 2">
    <name type="scientific">Enterococcus caccae ATCC BAA-1240</name>
    <dbReference type="NCBI Taxonomy" id="1158612"/>
    <lineage>
        <taxon>Bacteria</taxon>
        <taxon>Bacillati</taxon>
        <taxon>Bacillota</taxon>
        <taxon>Bacilli</taxon>
        <taxon>Lactobacillales</taxon>
        <taxon>Enterococcaceae</taxon>
        <taxon>Enterococcus</taxon>
    </lineage>
</organism>
<evidence type="ECO:0000313" key="2">
    <source>
        <dbReference type="Proteomes" id="UP000013840"/>
    </source>
</evidence>
<accession>R3UAY0</accession>
<dbReference type="PATRIC" id="fig|1158612.3.peg.340"/>
<dbReference type="Proteomes" id="UP000013840">
    <property type="component" value="Unassembled WGS sequence"/>
</dbReference>
<protein>
    <submittedName>
        <fullName evidence="1">Uncharacterized protein</fullName>
    </submittedName>
</protein>
<gene>
    <name evidence="1" type="ORF">UC7_00331</name>
</gene>
<proteinExistence type="predicted"/>
<reference evidence="1 2" key="1">
    <citation type="submission" date="2013-02" db="EMBL/GenBank/DDBJ databases">
        <title>The Genome Sequence of Enterococcus caccae BAA-1240.</title>
        <authorList>
            <consortium name="The Broad Institute Genome Sequencing Platform"/>
            <consortium name="The Broad Institute Genome Sequencing Center for Infectious Disease"/>
            <person name="Earl A.M."/>
            <person name="Gilmore M.S."/>
            <person name="Lebreton F."/>
            <person name="Walker B."/>
            <person name="Young S.K."/>
            <person name="Zeng Q."/>
            <person name="Gargeya S."/>
            <person name="Fitzgerald M."/>
            <person name="Haas B."/>
            <person name="Abouelleil A."/>
            <person name="Alvarado L."/>
            <person name="Arachchi H.M."/>
            <person name="Berlin A.M."/>
            <person name="Chapman S.B."/>
            <person name="Dewar J."/>
            <person name="Goldberg J."/>
            <person name="Griggs A."/>
            <person name="Gujja S."/>
            <person name="Hansen M."/>
            <person name="Howarth C."/>
            <person name="Imamovic A."/>
            <person name="Larimer J."/>
            <person name="McCowan C."/>
            <person name="Murphy C."/>
            <person name="Neiman D."/>
            <person name="Pearson M."/>
            <person name="Priest M."/>
            <person name="Roberts A."/>
            <person name="Saif S."/>
            <person name="Shea T."/>
            <person name="Sisk P."/>
            <person name="Sykes S."/>
            <person name="Wortman J."/>
            <person name="Nusbaum C."/>
            <person name="Birren B."/>
        </authorList>
    </citation>
    <scope>NUCLEOTIDE SEQUENCE [LARGE SCALE GENOMIC DNA]</scope>
    <source>
        <strain evidence="1 2">ATCC BAA-1240</strain>
    </source>
</reference>
<dbReference type="AlphaFoldDB" id="R3UAY0"/>
<keyword evidence="2" id="KW-1185">Reference proteome</keyword>
<dbReference type="RefSeq" id="WP_010770535.1">
    <property type="nucleotide sequence ID" value="NZ_KB946332.1"/>
</dbReference>
<comment type="caution">
    <text evidence="1">The sequence shown here is derived from an EMBL/GenBank/DDBJ whole genome shotgun (WGS) entry which is preliminary data.</text>
</comment>
<dbReference type="EMBL" id="AJAU01000004">
    <property type="protein sequence ID" value="EOL50558.1"/>
    <property type="molecule type" value="Genomic_DNA"/>
</dbReference>
<name>R3UAY0_9ENTE</name>